<dbReference type="Gene3D" id="1.10.10.10">
    <property type="entry name" value="Winged helix-like DNA-binding domain superfamily/Winged helix DNA-binding domain"/>
    <property type="match status" value="1"/>
</dbReference>
<evidence type="ECO:0000256" key="3">
    <source>
        <dbReference type="ARBA" id="ARBA00023163"/>
    </source>
</evidence>
<feature type="domain" description="HTH gntR-type" evidence="5">
    <location>
        <begin position="1"/>
        <end position="69"/>
    </location>
</feature>
<reference evidence="6 7" key="1">
    <citation type="submission" date="2021-01" db="EMBL/GenBank/DDBJ databases">
        <title>Genomic Encyclopedia of Type Strains, Phase IV (KMG-IV): sequencing the most valuable type-strain genomes for metagenomic binning, comparative biology and taxonomic classification.</title>
        <authorList>
            <person name="Goeker M."/>
        </authorList>
    </citation>
    <scope>NUCLEOTIDE SEQUENCE [LARGE SCALE GENOMIC DNA]</scope>
    <source>
        <strain evidence="6 7">DSM 27382</strain>
    </source>
</reference>
<sequence length="236" mass="27174">MKKYESIYHQLSQEIKSGIFEAGSYLPTELELVKRFQVSRDTIRKALEHLSQDGYISKKQGSGSLVLSQEQFQFPVSDLTSYQELVEAQGIHSKTTVITVDKVIIDQELAKLTGFALYDRAWRIVRQRLVDDLASVLDIDYLLIDLVPTMTRDIAEHSIYAYLENELHLPIASAQKEITIDQTSETDRLLLDLGSDHHVVRVQSKGFLANQVQFQFTESRHKLDKFKFIDYAVRKH</sequence>
<gene>
    <name evidence="6" type="ORF">JOC28_000592</name>
</gene>
<dbReference type="InterPro" id="IPR036388">
    <property type="entry name" value="WH-like_DNA-bd_sf"/>
</dbReference>
<proteinExistence type="predicted"/>
<evidence type="ECO:0000256" key="4">
    <source>
        <dbReference type="NCBIfam" id="TIGR02404"/>
    </source>
</evidence>
<evidence type="ECO:0000313" key="7">
    <source>
        <dbReference type="Proteomes" id="UP000697472"/>
    </source>
</evidence>
<keyword evidence="7" id="KW-1185">Reference proteome</keyword>
<keyword evidence="3" id="KW-0804">Transcription</keyword>
<organism evidence="6 7">
    <name type="scientific">Streptococcus loxodontisalivarius</name>
    <dbReference type="NCBI Taxonomy" id="1349415"/>
    <lineage>
        <taxon>Bacteria</taxon>
        <taxon>Bacillati</taxon>
        <taxon>Bacillota</taxon>
        <taxon>Bacilli</taxon>
        <taxon>Lactobacillales</taxon>
        <taxon>Streptococcaceae</taxon>
        <taxon>Streptococcus</taxon>
    </lineage>
</organism>
<dbReference type="InterPro" id="IPR012770">
    <property type="entry name" value="TreR"/>
</dbReference>
<dbReference type="Gene3D" id="3.40.1410.10">
    <property type="entry name" value="Chorismate lyase-like"/>
    <property type="match status" value="1"/>
</dbReference>
<evidence type="ECO:0000256" key="2">
    <source>
        <dbReference type="ARBA" id="ARBA00023125"/>
    </source>
</evidence>
<protein>
    <recommendedName>
        <fullName evidence="4">Trehalose operon repressor</fullName>
    </recommendedName>
</protein>
<dbReference type="NCBIfam" id="TIGR02404">
    <property type="entry name" value="trehalos_R_Bsub"/>
    <property type="match status" value="1"/>
</dbReference>
<dbReference type="InterPro" id="IPR000524">
    <property type="entry name" value="Tscrpt_reg_HTH_GntR"/>
</dbReference>
<dbReference type="PANTHER" id="PTHR44846:SF12">
    <property type="entry name" value="HTH-TYPE TRANSCRIPTIONAL REGULATOR TRER"/>
    <property type="match status" value="1"/>
</dbReference>
<evidence type="ECO:0000256" key="1">
    <source>
        <dbReference type="ARBA" id="ARBA00023015"/>
    </source>
</evidence>
<dbReference type="Pfam" id="PF07702">
    <property type="entry name" value="UTRA"/>
    <property type="match status" value="1"/>
</dbReference>
<dbReference type="CDD" id="cd07377">
    <property type="entry name" value="WHTH_GntR"/>
    <property type="match status" value="1"/>
</dbReference>
<dbReference type="InterPro" id="IPR036390">
    <property type="entry name" value="WH_DNA-bd_sf"/>
</dbReference>
<name>A0ABS2PQH9_9STRE</name>
<dbReference type="PROSITE" id="PS50949">
    <property type="entry name" value="HTH_GNTR"/>
    <property type="match status" value="1"/>
</dbReference>
<dbReference type="Proteomes" id="UP000697472">
    <property type="component" value="Unassembled WGS sequence"/>
</dbReference>
<comment type="caution">
    <text evidence="6">The sequence shown here is derived from an EMBL/GenBank/DDBJ whole genome shotgun (WGS) entry which is preliminary data.</text>
</comment>
<dbReference type="InterPro" id="IPR050679">
    <property type="entry name" value="Bact_HTH_transcr_reg"/>
</dbReference>
<evidence type="ECO:0000259" key="5">
    <source>
        <dbReference type="PROSITE" id="PS50949"/>
    </source>
</evidence>
<dbReference type="InterPro" id="IPR028978">
    <property type="entry name" value="Chorismate_lyase_/UTRA_dom_sf"/>
</dbReference>
<keyword evidence="2" id="KW-0238">DNA-binding</keyword>
<dbReference type="SMART" id="SM00345">
    <property type="entry name" value="HTH_GNTR"/>
    <property type="match status" value="1"/>
</dbReference>
<dbReference type="Pfam" id="PF00392">
    <property type="entry name" value="GntR"/>
    <property type="match status" value="1"/>
</dbReference>
<dbReference type="SUPFAM" id="SSF64288">
    <property type="entry name" value="Chorismate lyase-like"/>
    <property type="match status" value="1"/>
</dbReference>
<dbReference type="PRINTS" id="PR00035">
    <property type="entry name" value="HTHGNTR"/>
</dbReference>
<evidence type="ECO:0000313" key="6">
    <source>
        <dbReference type="EMBL" id="MBM7642297.1"/>
    </source>
</evidence>
<accession>A0ABS2PQH9</accession>
<dbReference type="RefSeq" id="WP_205009148.1">
    <property type="nucleotide sequence ID" value="NZ_JAFBEH010000008.1"/>
</dbReference>
<dbReference type="InterPro" id="IPR011663">
    <property type="entry name" value="UTRA"/>
</dbReference>
<dbReference type="PANTHER" id="PTHR44846">
    <property type="entry name" value="MANNOSYL-D-GLYCERATE TRANSPORT/METABOLISM SYSTEM REPRESSOR MNGR-RELATED"/>
    <property type="match status" value="1"/>
</dbReference>
<dbReference type="EMBL" id="JAFBEH010000008">
    <property type="protein sequence ID" value="MBM7642297.1"/>
    <property type="molecule type" value="Genomic_DNA"/>
</dbReference>
<dbReference type="SMART" id="SM00866">
    <property type="entry name" value="UTRA"/>
    <property type="match status" value="1"/>
</dbReference>
<dbReference type="SUPFAM" id="SSF46785">
    <property type="entry name" value="Winged helix' DNA-binding domain"/>
    <property type="match status" value="1"/>
</dbReference>
<keyword evidence="1" id="KW-0805">Transcription regulation</keyword>